<protein>
    <recommendedName>
        <fullName evidence="1">protein-tyrosine-phosphatase</fullName>
        <ecNumber evidence="1">3.1.3.48</ecNumber>
    </recommendedName>
</protein>
<dbReference type="SMART" id="SM00226">
    <property type="entry name" value="LMWPc"/>
    <property type="match status" value="1"/>
</dbReference>
<dbReference type="EMBL" id="SHLA01000001">
    <property type="protein sequence ID" value="RZU62059.1"/>
    <property type="molecule type" value="Genomic_DNA"/>
</dbReference>
<dbReference type="InterPro" id="IPR023485">
    <property type="entry name" value="Ptyr_pPase"/>
</dbReference>
<evidence type="ECO:0000313" key="4">
    <source>
        <dbReference type="Proteomes" id="UP000292685"/>
    </source>
</evidence>
<dbReference type="PANTHER" id="PTHR11717">
    <property type="entry name" value="LOW MOLECULAR WEIGHT PROTEIN TYROSINE PHOSPHATASE"/>
    <property type="match status" value="1"/>
</dbReference>
<dbReference type="InterPro" id="IPR036196">
    <property type="entry name" value="Ptyr_pPase_sf"/>
</dbReference>
<dbReference type="InterPro" id="IPR050438">
    <property type="entry name" value="LMW_PTPase"/>
</dbReference>
<dbReference type="Gene3D" id="3.40.50.2300">
    <property type="match status" value="1"/>
</dbReference>
<comment type="caution">
    <text evidence="3">The sequence shown here is derived from an EMBL/GenBank/DDBJ whole genome shotgun (WGS) entry which is preliminary data.</text>
</comment>
<reference evidence="3 4" key="1">
    <citation type="submission" date="2019-02" db="EMBL/GenBank/DDBJ databases">
        <title>Sequencing the genomes of 1000 actinobacteria strains.</title>
        <authorList>
            <person name="Klenk H.-P."/>
        </authorList>
    </citation>
    <scope>NUCLEOTIDE SEQUENCE [LARGE SCALE GENOMIC DNA]</scope>
    <source>
        <strain evidence="3 4">DSM 17364</strain>
    </source>
</reference>
<name>A0A4Q8AEP8_9MICC</name>
<feature type="domain" description="Phosphotyrosine protein phosphatase I" evidence="2">
    <location>
        <begin position="2"/>
        <end position="195"/>
    </location>
</feature>
<evidence type="ECO:0000259" key="2">
    <source>
        <dbReference type="SMART" id="SM00226"/>
    </source>
</evidence>
<accession>A0A4Q8AEP8</accession>
<dbReference type="AlphaFoldDB" id="A0A4Q8AEP8"/>
<dbReference type="RefSeq" id="WP_130450595.1">
    <property type="nucleotide sequence ID" value="NZ_PGGT01000033.1"/>
</dbReference>
<dbReference type="GO" id="GO:0004725">
    <property type="term" value="F:protein tyrosine phosphatase activity"/>
    <property type="evidence" value="ECO:0007669"/>
    <property type="project" value="UniProtKB-EC"/>
</dbReference>
<organism evidence="3 4">
    <name type="scientific">Zhihengliuella halotolerans</name>
    <dbReference type="NCBI Taxonomy" id="370736"/>
    <lineage>
        <taxon>Bacteria</taxon>
        <taxon>Bacillati</taxon>
        <taxon>Actinomycetota</taxon>
        <taxon>Actinomycetes</taxon>
        <taxon>Micrococcales</taxon>
        <taxon>Micrococcaceae</taxon>
        <taxon>Zhihengliuella</taxon>
    </lineage>
</organism>
<evidence type="ECO:0000313" key="3">
    <source>
        <dbReference type="EMBL" id="RZU62059.1"/>
    </source>
</evidence>
<dbReference type="PANTHER" id="PTHR11717:SF7">
    <property type="entry name" value="LOW MOLECULAR WEIGHT PHOSPHOTYROSINE PROTEIN PHOSPHATASE"/>
    <property type="match status" value="1"/>
</dbReference>
<evidence type="ECO:0000256" key="1">
    <source>
        <dbReference type="ARBA" id="ARBA00013064"/>
    </source>
</evidence>
<dbReference type="OrthoDB" id="9784339at2"/>
<keyword evidence="4" id="KW-1185">Reference proteome</keyword>
<gene>
    <name evidence="3" type="ORF">EV380_1646</name>
</gene>
<dbReference type="Proteomes" id="UP000292685">
    <property type="component" value="Unassembled WGS sequence"/>
</dbReference>
<dbReference type="SUPFAM" id="SSF52788">
    <property type="entry name" value="Phosphotyrosine protein phosphatases I"/>
    <property type="match status" value="1"/>
</dbReference>
<sequence>MVTLLTVCTGNICRSPFAHLWLGNRLDEIAPGAFTVASAGTMGLSGRPMDERSAARLAATGVPEGAYAAGTFAARRLGDADVAGADVVLALSREHRDAVIQMSPRMLKRAYTVREFARLLTRVYAEAGDVIPGGAAPDQVAVRWKTLIKYATLFRSGASAPGEEDDVVDPYRCEDGVYDEMVEQLLPALETIVELERVASTRS</sequence>
<dbReference type="EC" id="3.1.3.48" evidence="1"/>
<dbReference type="Pfam" id="PF01451">
    <property type="entry name" value="LMWPc"/>
    <property type="match status" value="1"/>
</dbReference>
<proteinExistence type="predicted"/>